<evidence type="ECO:0000256" key="1">
    <source>
        <dbReference type="ARBA" id="ARBA00004651"/>
    </source>
</evidence>
<feature type="transmembrane region" description="Helical" evidence="6">
    <location>
        <begin position="129"/>
        <end position="154"/>
    </location>
</feature>
<dbReference type="GO" id="GO:0005436">
    <property type="term" value="F:sodium:phosphate symporter activity"/>
    <property type="evidence" value="ECO:0007669"/>
    <property type="project" value="InterPro"/>
</dbReference>
<evidence type="ECO:0000256" key="2">
    <source>
        <dbReference type="ARBA" id="ARBA00022475"/>
    </source>
</evidence>
<feature type="transmembrane region" description="Helical" evidence="6">
    <location>
        <begin position="212"/>
        <end position="235"/>
    </location>
</feature>
<dbReference type="GO" id="GO:0044341">
    <property type="term" value="P:sodium-dependent phosphate transport"/>
    <property type="evidence" value="ECO:0007669"/>
    <property type="project" value="InterPro"/>
</dbReference>
<dbReference type="NCBIfam" id="TIGR00704">
    <property type="entry name" value="NaPi_cotrn_rel"/>
    <property type="match status" value="1"/>
</dbReference>
<protein>
    <submittedName>
        <fullName evidence="7">Na+/Picotransporter</fullName>
    </submittedName>
</protein>
<evidence type="ECO:0000256" key="6">
    <source>
        <dbReference type="SAM" id="Phobius"/>
    </source>
</evidence>
<keyword evidence="8" id="KW-1185">Reference proteome</keyword>
<feature type="transmembrane region" description="Helical" evidence="6">
    <location>
        <begin position="105"/>
        <end position="122"/>
    </location>
</feature>
<dbReference type="OrthoDB" id="9763003at2"/>
<dbReference type="Pfam" id="PF02690">
    <property type="entry name" value="Na_Pi_cotrans"/>
    <property type="match status" value="2"/>
</dbReference>
<dbReference type="PANTHER" id="PTHR10010">
    <property type="entry name" value="SOLUTE CARRIER FAMILY 34 SODIUM PHOSPHATE , MEMBER 2-RELATED"/>
    <property type="match status" value="1"/>
</dbReference>
<feature type="transmembrane region" description="Helical" evidence="6">
    <location>
        <begin position="78"/>
        <end position="99"/>
    </location>
</feature>
<feature type="transmembrane region" description="Helical" evidence="6">
    <location>
        <begin position="283"/>
        <end position="303"/>
    </location>
</feature>
<evidence type="ECO:0000256" key="5">
    <source>
        <dbReference type="ARBA" id="ARBA00023136"/>
    </source>
</evidence>
<comment type="subcellular location">
    <subcellularLocation>
        <location evidence="1">Cell membrane</location>
        <topology evidence="1">Multi-pass membrane protein</topology>
    </subcellularLocation>
</comment>
<dbReference type="HOGENOM" id="CLU_050150_0_1_9"/>
<evidence type="ECO:0000256" key="3">
    <source>
        <dbReference type="ARBA" id="ARBA00022692"/>
    </source>
</evidence>
<dbReference type="STRING" id="574087.Acear_1567"/>
<evidence type="ECO:0000313" key="7">
    <source>
        <dbReference type="EMBL" id="ADL13073.1"/>
    </source>
</evidence>
<name>D9QRD2_ACEAZ</name>
<keyword evidence="5 6" id="KW-0472">Membrane</keyword>
<reference evidence="7 8" key="1">
    <citation type="journal article" date="2010" name="Stand. Genomic Sci.">
        <title>Complete genome sequence of Acetohalobium arabaticum type strain (Z-7288).</title>
        <authorList>
            <person name="Sikorski J."/>
            <person name="Lapidus A."/>
            <person name="Chertkov O."/>
            <person name="Lucas S."/>
            <person name="Copeland A."/>
            <person name="Glavina Del Rio T."/>
            <person name="Nolan M."/>
            <person name="Tice H."/>
            <person name="Cheng J.F."/>
            <person name="Han C."/>
            <person name="Brambilla E."/>
            <person name="Pitluck S."/>
            <person name="Liolios K."/>
            <person name="Ivanova N."/>
            <person name="Mavromatis K."/>
            <person name="Mikhailova N."/>
            <person name="Pati A."/>
            <person name="Bruce D."/>
            <person name="Detter C."/>
            <person name="Tapia R."/>
            <person name="Goodwin L."/>
            <person name="Chen A."/>
            <person name="Palaniappan K."/>
            <person name="Land M."/>
            <person name="Hauser L."/>
            <person name="Chang Y.J."/>
            <person name="Jeffries C.D."/>
            <person name="Rohde M."/>
            <person name="Goker M."/>
            <person name="Spring S."/>
            <person name="Woyke T."/>
            <person name="Bristow J."/>
            <person name="Eisen J.A."/>
            <person name="Markowitz V."/>
            <person name="Hugenholtz P."/>
            <person name="Kyrpides N.C."/>
            <person name="Klenk H.P."/>
        </authorList>
    </citation>
    <scope>NUCLEOTIDE SEQUENCE [LARGE SCALE GENOMIC DNA]</scope>
    <source>
        <strain evidence="8">ATCC 49924 / DSM 5501 / Z-7288</strain>
    </source>
</reference>
<dbReference type="eggNOG" id="COG1283">
    <property type="taxonomic scope" value="Bacteria"/>
</dbReference>
<dbReference type="AlphaFoldDB" id="D9QRD2"/>
<gene>
    <name evidence="7" type="ordered locus">Acear_1567</name>
</gene>
<dbReference type="RefSeq" id="WP_013278518.1">
    <property type="nucleotide sequence ID" value="NC_014378.1"/>
</dbReference>
<dbReference type="EMBL" id="CP002105">
    <property type="protein sequence ID" value="ADL13073.1"/>
    <property type="molecule type" value="Genomic_DNA"/>
</dbReference>
<evidence type="ECO:0000256" key="4">
    <source>
        <dbReference type="ARBA" id="ARBA00022989"/>
    </source>
</evidence>
<dbReference type="GO" id="GO:0005886">
    <property type="term" value="C:plasma membrane"/>
    <property type="evidence" value="ECO:0007669"/>
    <property type="project" value="UniProtKB-SubCell"/>
</dbReference>
<evidence type="ECO:0000313" key="8">
    <source>
        <dbReference type="Proteomes" id="UP000001661"/>
    </source>
</evidence>
<dbReference type="InterPro" id="IPR004633">
    <property type="entry name" value="NaPi_cotrn-rel/YqeW-like"/>
</dbReference>
<feature type="transmembrane region" description="Helical" evidence="6">
    <location>
        <begin position="174"/>
        <end position="200"/>
    </location>
</feature>
<proteinExistence type="predicted"/>
<keyword evidence="2" id="KW-1003">Cell membrane</keyword>
<dbReference type="PANTHER" id="PTHR10010:SF46">
    <property type="entry name" value="SODIUM-DEPENDENT PHOSPHATE TRANSPORT PROTEIN 2B"/>
    <property type="match status" value="1"/>
</dbReference>
<sequence>MVLIILFSGLFSFIYGLKLTNISLKDAVDYRIKFLLHKITENRLFSLVVGMLITVLFQSSSATIVLIMSFVNAGLLGVYQALSLVLGANIGTTVTGQLFSFNLENYLWIFFLIGVICYFIYYKSEDDKWLSYTGVFIGFGLIFFGLNLLTAAFAPLKDTEFFLRIIFRLSGNSFLALGSGVAGTAILQSSSAFIGVILALAKQNLIQLSTALRLLLGSNIGTCITAVIAAVNSSATAKKIAIGHIIFNFVGALIFLPMVNFYSSLITLTSSNLARQIANGHTGFNLINAILFFLLFDRFYWLVESITYAFSRT</sequence>
<feature type="transmembrane region" description="Helical" evidence="6">
    <location>
        <begin position="241"/>
        <end position="262"/>
    </location>
</feature>
<keyword evidence="3 6" id="KW-0812">Transmembrane</keyword>
<dbReference type="KEGG" id="aar:Acear_1567"/>
<keyword evidence="4 6" id="KW-1133">Transmembrane helix</keyword>
<dbReference type="NCBIfam" id="NF037997">
    <property type="entry name" value="Na_Pi_symport"/>
    <property type="match status" value="1"/>
</dbReference>
<feature type="transmembrane region" description="Helical" evidence="6">
    <location>
        <begin position="44"/>
        <end position="71"/>
    </location>
</feature>
<accession>D9QRD2</accession>
<organism evidence="7 8">
    <name type="scientific">Acetohalobium arabaticum (strain ATCC 49924 / DSM 5501 / Z-7288)</name>
    <dbReference type="NCBI Taxonomy" id="574087"/>
    <lineage>
        <taxon>Bacteria</taxon>
        <taxon>Bacillati</taxon>
        <taxon>Bacillota</taxon>
        <taxon>Clostridia</taxon>
        <taxon>Halanaerobiales</taxon>
        <taxon>Halobacteroidaceae</taxon>
        <taxon>Acetohalobium</taxon>
    </lineage>
</organism>
<dbReference type="InterPro" id="IPR003841">
    <property type="entry name" value="Na/Pi_transpt"/>
</dbReference>
<dbReference type="Proteomes" id="UP000001661">
    <property type="component" value="Chromosome"/>
</dbReference>